<dbReference type="AlphaFoldDB" id="A0A4Q0I4T2"/>
<evidence type="ECO:0000256" key="1">
    <source>
        <dbReference type="ARBA" id="ARBA00023239"/>
    </source>
</evidence>
<name>A0A4Q0I4T2_9FIRM</name>
<protein>
    <submittedName>
        <fullName evidence="3">Amidohydrolase</fullName>
    </submittedName>
</protein>
<evidence type="ECO:0000313" key="4">
    <source>
        <dbReference type="Proteomes" id="UP000289166"/>
    </source>
</evidence>
<organism evidence="3 4">
    <name type="scientific">Acetivibrio mesophilus</name>
    <dbReference type="NCBI Taxonomy" id="2487273"/>
    <lineage>
        <taxon>Bacteria</taxon>
        <taxon>Bacillati</taxon>
        <taxon>Bacillota</taxon>
        <taxon>Clostridia</taxon>
        <taxon>Eubacteriales</taxon>
        <taxon>Oscillospiraceae</taxon>
        <taxon>Acetivibrio</taxon>
    </lineage>
</organism>
<dbReference type="GO" id="GO:0016787">
    <property type="term" value="F:hydrolase activity"/>
    <property type="evidence" value="ECO:0007669"/>
    <property type="project" value="UniProtKB-KW"/>
</dbReference>
<accession>A0A4Q0I4T2</accession>
<dbReference type="CDD" id="cd01292">
    <property type="entry name" value="metallo-dependent_hydrolases"/>
    <property type="match status" value="1"/>
</dbReference>
<evidence type="ECO:0000313" key="3">
    <source>
        <dbReference type="EMBL" id="RXE57952.1"/>
    </source>
</evidence>
<gene>
    <name evidence="3" type="ORF">EFD62_14725</name>
</gene>
<dbReference type="PANTHER" id="PTHR21240">
    <property type="entry name" value="2-AMINO-3-CARBOXYLMUCONATE-6-SEMIALDEHYDE DECARBOXYLASE"/>
    <property type="match status" value="1"/>
</dbReference>
<proteinExistence type="predicted"/>
<dbReference type="PANTHER" id="PTHR21240:SF28">
    <property type="entry name" value="ISO-OROTATE DECARBOXYLASE (EUROFUNG)"/>
    <property type="match status" value="1"/>
</dbReference>
<feature type="domain" description="Amidohydrolase-related" evidence="2">
    <location>
        <begin position="3"/>
        <end position="261"/>
    </location>
</feature>
<dbReference type="RefSeq" id="WP_069195624.1">
    <property type="nucleotide sequence ID" value="NZ_RLII01000028.1"/>
</dbReference>
<dbReference type="InterPro" id="IPR006680">
    <property type="entry name" value="Amidohydro-rel"/>
</dbReference>
<dbReference type="GO" id="GO:0005737">
    <property type="term" value="C:cytoplasm"/>
    <property type="evidence" value="ECO:0007669"/>
    <property type="project" value="TreeGrafter"/>
</dbReference>
<comment type="caution">
    <text evidence="3">The sequence shown here is derived from an EMBL/GenBank/DDBJ whole genome shotgun (WGS) entry which is preliminary data.</text>
</comment>
<reference evidence="4" key="1">
    <citation type="submission" date="2018-11" db="EMBL/GenBank/DDBJ databases">
        <title>Genome sequencing of a novel mesophilic and cellulolytic organism within the genus Hungateiclostridium.</title>
        <authorList>
            <person name="Rettenmaier R."/>
            <person name="Liebl W."/>
            <person name="Zverlov V."/>
        </authorList>
    </citation>
    <scope>NUCLEOTIDE SEQUENCE [LARGE SCALE GENOMIC DNA]</scope>
    <source>
        <strain evidence="4">N2K1</strain>
    </source>
</reference>
<dbReference type="Pfam" id="PF04909">
    <property type="entry name" value="Amidohydro_2"/>
    <property type="match status" value="1"/>
</dbReference>
<dbReference type="GO" id="GO:0016831">
    <property type="term" value="F:carboxy-lyase activity"/>
    <property type="evidence" value="ECO:0007669"/>
    <property type="project" value="InterPro"/>
</dbReference>
<dbReference type="SUPFAM" id="SSF51556">
    <property type="entry name" value="Metallo-dependent hydrolases"/>
    <property type="match status" value="1"/>
</dbReference>
<dbReference type="Proteomes" id="UP000289166">
    <property type="component" value="Unassembled WGS sequence"/>
</dbReference>
<dbReference type="OrthoDB" id="9771932at2"/>
<keyword evidence="3" id="KW-0378">Hydrolase</keyword>
<dbReference type="Gene3D" id="3.20.20.140">
    <property type="entry name" value="Metal-dependent hydrolases"/>
    <property type="match status" value="1"/>
</dbReference>
<evidence type="ECO:0000259" key="2">
    <source>
        <dbReference type="Pfam" id="PF04909"/>
    </source>
</evidence>
<dbReference type="InterPro" id="IPR032465">
    <property type="entry name" value="ACMSD"/>
</dbReference>
<dbReference type="EMBL" id="RLII01000028">
    <property type="protein sequence ID" value="RXE57952.1"/>
    <property type="molecule type" value="Genomic_DNA"/>
</dbReference>
<dbReference type="GO" id="GO:0019748">
    <property type="term" value="P:secondary metabolic process"/>
    <property type="evidence" value="ECO:0007669"/>
    <property type="project" value="TreeGrafter"/>
</dbReference>
<keyword evidence="1" id="KW-0456">Lyase</keyword>
<keyword evidence="4" id="KW-1185">Reference proteome</keyword>
<sequence>MIIDFHVHCFPDKLAPRAVSQLAATAGIPPRVDGTISGLKESMKKAGVSKSVVLSIATKATQTENINNWSAEIQDEEIIAFGSIHPDYGDWKRELFRMKDMGIRGIKFHPDYQQFFVDDKKMFPIYETAFGLGLIVVFHAGVDIGLPAPYHATPERLEKIVRTFPGCKVVAAHMGGFSFWDDVERFLVGTDIYLDTSYSLDFIDDKQAKRIIKNHDLKKILFATDSPWMDQGEAISKLKGLNLGEEAENAILGLNAKALLEL</sequence>
<dbReference type="InterPro" id="IPR032466">
    <property type="entry name" value="Metal_Hydrolase"/>
</dbReference>